<sequence>MRESLVLPNLTHISFGAVMADRDGSSVRVQVAQYFVNQKLRELETNNPQIKIDDWTFQQALPEVAPDEHGTYDPDKPDTDEPPQLPPLFPTPTDGYVPWKDLLEFHRNRMTRSEWRPKFPSWYRVAIIGAGVAGLQTAQILKEMGIPYKIFEASDRPGGRVYTYEFASKPPGNPKGKHDYHDVGAMRFPDNDANKATFQLFKELRLSPIKYVLSQDDNILEFNNIRTTAAVASTQGDHFKDVIVPKEYLNKEHVDLRGKTVYGVDACAGAAYDPFRKALIDDFDAGWNELMKYDWASTRSYLAREKPKYPLSVVHWMENRTSGTGGFDKAFSEEILESLEFDDPKDVKWWCLEGGTKGLIDAMLKKLMIPPKFPPNDRRYPPIPPPLPSYGQRVTSVEGPFFLSPHRCYPDLPRSPRWPRFPFMKVGVSDAGAEYFSHVVSTASFANLGTINTQGVPMTYKQRQAIRTLNYGPAVKVAIKFKTRWWETMKQIGGSSRTDRQSRVVVYPSYGVGDEGPGVLMVTYNWHQDANRFGALIKNSDWSKQLDPDRERPASEKVLLEQIYGDLASLHGLPVEWLREQSLDYHAFDWYHNPFTMGAFAHYGPGQFSTFFADIVQPAAFGRFHFAGEVASAHHAWIAGALDSAERVANEILFMDCPFLFRDFREHHPRSTVFSDEKAAEAHFVRGLFSDGLEKVGL</sequence>
<gene>
    <name evidence="3" type="ORF">GGX14DRAFT_481303</name>
</gene>
<comment type="caution">
    <text evidence="3">The sequence shown here is derived from an EMBL/GenBank/DDBJ whole genome shotgun (WGS) entry which is preliminary data.</text>
</comment>
<name>A0AAD6UQK7_9AGAR</name>
<dbReference type="SUPFAM" id="SSF51905">
    <property type="entry name" value="FAD/NAD(P)-binding domain"/>
    <property type="match status" value="1"/>
</dbReference>
<feature type="domain" description="Amine oxidase" evidence="2">
    <location>
        <begin position="435"/>
        <end position="653"/>
    </location>
</feature>
<dbReference type="PANTHER" id="PTHR10742:SF342">
    <property type="entry name" value="AMINE OXIDASE"/>
    <property type="match status" value="1"/>
</dbReference>
<feature type="domain" description="Amine oxidase" evidence="2">
    <location>
        <begin position="132"/>
        <end position="208"/>
    </location>
</feature>
<dbReference type="Proteomes" id="UP001219525">
    <property type="component" value="Unassembled WGS sequence"/>
</dbReference>
<dbReference type="EMBL" id="JARJCW010000131">
    <property type="protein sequence ID" value="KAJ7191559.1"/>
    <property type="molecule type" value="Genomic_DNA"/>
</dbReference>
<evidence type="ECO:0000256" key="1">
    <source>
        <dbReference type="SAM" id="MobiDB-lite"/>
    </source>
</evidence>
<dbReference type="Gene3D" id="3.90.660.10">
    <property type="match status" value="2"/>
</dbReference>
<dbReference type="InterPro" id="IPR036188">
    <property type="entry name" value="FAD/NAD-bd_sf"/>
</dbReference>
<feature type="region of interest" description="Disordered" evidence="1">
    <location>
        <begin position="65"/>
        <end position="91"/>
    </location>
</feature>
<evidence type="ECO:0000313" key="4">
    <source>
        <dbReference type="Proteomes" id="UP001219525"/>
    </source>
</evidence>
<evidence type="ECO:0000313" key="3">
    <source>
        <dbReference type="EMBL" id="KAJ7191559.1"/>
    </source>
</evidence>
<dbReference type="InterPro" id="IPR050281">
    <property type="entry name" value="Flavin_monoamine_oxidase"/>
</dbReference>
<dbReference type="PANTHER" id="PTHR10742">
    <property type="entry name" value="FLAVIN MONOAMINE OXIDASE"/>
    <property type="match status" value="1"/>
</dbReference>
<dbReference type="InterPro" id="IPR002937">
    <property type="entry name" value="Amino_oxidase"/>
</dbReference>
<protein>
    <submittedName>
        <fullName evidence="3">L-amino acid oxidase 1</fullName>
    </submittedName>
</protein>
<reference evidence="3" key="1">
    <citation type="submission" date="2023-03" db="EMBL/GenBank/DDBJ databases">
        <title>Massive genome expansion in bonnet fungi (Mycena s.s.) driven by repeated elements and novel gene families across ecological guilds.</title>
        <authorList>
            <consortium name="Lawrence Berkeley National Laboratory"/>
            <person name="Harder C.B."/>
            <person name="Miyauchi S."/>
            <person name="Viragh M."/>
            <person name="Kuo A."/>
            <person name="Thoen E."/>
            <person name="Andreopoulos B."/>
            <person name="Lu D."/>
            <person name="Skrede I."/>
            <person name="Drula E."/>
            <person name="Henrissat B."/>
            <person name="Morin E."/>
            <person name="Kohler A."/>
            <person name="Barry K."/>
            <person name="LaButti K."/>
            <person name="Morin E."/>
            <person name="Salamov A."/>
            <person name="Lipzen A."/>
            <person name="Mereny Z."/>
            <person name="Hegedus B."/>
            <person name="Baldrian P."/>
            <person name="Stursova M."/>
            <person name="Weitz H."/>
            <person name="Taylor A."/>
            <person name="Grigoriev I.V."/>
            <person name="Nagy L.G."/>
            <person name="Martin F."/>
            <person name="Kauserud H."/>
        </authorList>
    </citation>
    <scope>NUCLEOTIDE SEQUENCE</scope>
    <source>
        <strain evidence="3">9144</strain>
    </source>
</reference>
<dbReference type="Pfam" id="PF01593">
    <property type="entry name" value="Amino_oxidase"/>
    <property type="match status" value="2"/>
</dbReference>
<dbReference type="Gene3D" id="1.10.10.1620">
    <property type="match status" value="1"/>
</dbReference>
<proteinExistence type="predicted"/>
<dbReference type="PRINTS" id="PR00419">
    <property type="entry name" value="ADXRDTASE"/>
</dbReference>
<dbReference type="AlphaFoldDB" id="A0AAD6UQK7"/>
<evidence type="ECO:0000259" key="2">
    <source>
        <dbReference type="Pfam" id="PF01593"/>
    </source>
</evidence>
<dbReference type="GO" id="GO:0009063">
    <property type="term" value="P:amino acid catabolic process"/>
    <property type="evidence" value="ECO:0007669"/>
    <property type="project" value="TreeGrafter"/>
</dbReference>
<keyword evidence="4" id="KW-1185">Reference proteome</keyword>
<organism evidence="3 4">
    <name type="scientific">Mycena pura</name>
    <dbReference type="NCBI Taxonomy" id="153505"/>
    <lineage>
        <taxon>Eukaryota</taxon>
        <taxon>Fungi</taxon>
        <taxon>Dikarya</taxon>
        <taxon>Basidiomycota</taxon>
        <taxon>Agaricomycotina</taxon>
        <taxon>Agaricomycetes</taxon>
        <taxon>Agaricomycetidae</taxon>
        <taxon>Agaricales</taxon>
        <taxon>Marasmiineae</taxon>
        <taxon>Mycenaceae</taxon>
        <taxon>Mycena</taxon>
    </lineage>
</organism>
<accession>A0AAD6UQK7</accession>
<dbReference type="GO" id="GO:0001716">
    <property type="term" value="F:L-amino-acid oxidase activity"/>
    <property type="evidence" value="ECO:0007669"/>
    <property type="project" value="TreeGrafter"/>
</dbReference>
<dbReference type="SUPFAM" id="SSF54373">
    <property type="entry name" value="FAD-linked reductases, C-terminal domain"/>
    <property type="match status" value="1"/>
</dbReference>
<feature type="compositionally biased region" description="Basic and acidic residues" evidence="1">
    <location>
        <begin position="66"/>
        <end position="79"/>
    </location>
</feature>
<dbReference type="Gene3D" id="3.50.50.60">
    <property type="entry name" value="FAD/NAD(P)-binding domain"/>
    <property type="match status" value="1"/>
</dbReference>